<sequence>MAGLYQSMTIKPTTTGHPPTCASLMTLSPLVDSNMIDIPQADSIPLQEPATAESCSSSADYIPDPSTYVHPMLTRSKAVNGDNGWIVPKHDNRTYNNWASTNRFIVIDTIRKVYARKRVGVGGDTVGGNKALSERAENDRQGVGATAGKSSTTSKPRRMR</sequence>
<dbReference type="OrthoDB" id="959565at2759"/>
<gene>
    <name evidence="2" type="ORF">GOBAR_AA35448</name>
</gene>
<proteinExistence type="predicted"/>
<evidence type="ECO:0000313" key="3">
    <source>
        <dbReference type="Proteomes" id="UP000239757"/>
    </source>
</evidence>
<organism evidence="2 3">
    <name type="scientific">Gossypium barbadense</name>
    <name type="common">Sea Island cotton</name>
    <name type="synonym">Hibiscus barbadensis</name>
    <dbReference type="NCBI Taxonomy" id="3634"/>
    <lineage>
        <taxon>Eukaryota</taxon>
        <taxon>Viridiplantae</taxon>
        <taxon>Streptophyta</taxon>
        <taxon>Embryophyta</taxon>
        <taxon>Tracheophyta</taxon>
        <taxon>Spermatophyta</taxon>
        <taxon>Magnoliopsida</taxon>
        <taxon>eudicotyledons</taxon>
        <taxon>Gunneridae</taxon>
        <taxon>Pentapetalae</taxon>
        <taxon>rosids</taxon>
        <taxon>malvids</taxon>
        <taxon>Malvales</taxon>
        <taxon>Malvaceae</taxon>
        <taxon>Malvoideae</taxon>
        <taxon>Gossypium</taxon>
    </lineage>
</organism>
<protein>
    <submittedName>
        <fullName evidence="2">Uncharacterized protein</fullName>
    </submittedName>
</protein>
<dbReference type="Proteomes" id="UP000239757">
    <property type="component" value="Unassembled WGS sequence"/>
</dbReference>
<reference evidence="2 3" key="1">
    <citation type="submission" date="2015-01" db="EMBL/GenBank/DDBJ databases">
        <title>Genome of allotetraploid Gossypium barbadense reveals genomic plasticity and fiber elongation in cotton evolution.</title>
        <authorList>
            <person name="Chen X."/>
            <person name="Liu X."/>
            <person name="Zhao B."/>
            <person name="Zheng H."/>
            <person name="Hu Y."/>
            <person name="Lu G."/>
            <person name="Yang C."/>
            <person name="Chen J."/>
            <person name="Shan C."/>
            <person name="Zhang L."/>
            <person name="Zhou Y."/>
            <person name="Wang L."/>
            <person name="Guo W."/>
            <person name="Bai Y."/>
            <person name="Ruan J."/>
            <person name="Shangguan X."/>
            <person name="Mao Y."/>
            <person name="Jiang J."/>
            <person name="Zhu Y."/>
            <person name="Lei J."/>
            <person name="Kang H."/>
            <person name="Chen S."/>
            <person name="He X."/>
            <person name="Wang R."/>
            <person name="Wang Y."/>
            <person name="Chen J."/>
            <person name="Wang L."/>
            <person name="Yu S."/>
            <person name="Wang B."/>
            <person name="Wei J."/>
            <person name="Song S."/>
            <person name="Lu X."/>
            <person name="Gao Z."/>
            <person name="Gu W."/>
            <person name="Deng X."/>
            <person name="Ma D."/>
            <person name="Wang S."/>
            <person name="Liang W."/>
            <person name="Fang L."/>
            <person name="Cai C."/>
            <person name="Zhu X."/>
            <person name="Zhou B."/>
            <person name="Zhang Y."/>
            <person name="Chen Z."/>
            <person name="Xu S."/>
            <person name="Zhu R."/>
            <person name="Wang S."/>
            <person name="Zhang T."/>
            <person name="Zhao G."/>
        </authorList>
    </citation>
    <scope>NUCLEOTIDE SEQUENCE [LARGE SCALE GENOMIC DNA]</scope>
    <source>
        <strain evidence="3">cv. Xinhai21</strain>
        <tissue evidence="2">Leaf</tissue>
    </source>
</reference>
<evidence type="ECO:0000313" key="2">
    <source>
        <dbReference type="EMBL" id="PPR85241.1"/>
    </source>
</evidence>
<accession>A0A2P5W2F2</accession>
<name>A0A2P5W2F2_GOSBA</name>
<evidence type="ECO:0000256" key="1">
    <source>
        <dbReference type="SAM" id="MobiDB-lite"/>
    </source>
</evidence>
<dbReference type="EMBL" id="KZ669487">
    <property type="protein sequence ID" value="PPR85241.1"/>
    <property type="molecule type" value="Genomic_DNA"/>
</dbReference>
<dbReference type="AlphaFoldDB" id="A0A2P5W2F2"/>
<feature type="region of interest" description="Disordered" evidence="1">
    <location>
        <begin position="124"/>
        <end position="160"/>
    </location>
</feature>